<dbReference type="GO" id="GO:0003964">
    <property type="term" value="F:RNA-directed DNA polymerase activity"/>
    <property type="evidence" value="ECO:0007669"/>
    <property type="project" value="UniProtKB-KW"/>
</dbReference>
<keyword evidence="3" id="KW-1185">Reference proteome</keyword>
<dbReference type="Proteomes" id="UP001523565">
    <property type="component" value="Unassembled WGS sequence"/>
</dbReference>
<dbReference type="PROSITE" id="PS50878">
    <property type="entry name" value="RT_POL"/>
    <property type="match status" value="1"/>
</dbReference>
<keyword evidence="2" id="KW-0695">RNA-directed DNA polymerase</keyword>
<keyword evidence="2" id="KW-0808">Transferase</keyword>
<organism evidence="2 3">
    <name type="scientific">Ohessyouella blattaphilus</name>
    <dbReference type="NCBI Taxonomy" id="2949333"/>
    <lineage>
        <taxon>Bacteria</taxon>
        <taxon>Bacillati</taxon>
        <taxon>Bacillota</taxon>
        <taxon>Clostridia</taxon>
        <taxon>Lachnospirales</taxon>
        <taxon>Lachnospiraceae</taxon>
        <taxon>Ohessyouella</taxon>
    </lineage>
</organism>
<dbReference type="SUPFAM" id="SSF56672">
    <property type="entry name" value="DNA/RNA polymerases"/>
    <property type="match status" value="1"/>
</dbReference>
<dbReference type="InterPro" id="IPR043502">
    <property type="entry name" value="DNA/RNA_pol_sf"/>
</dbReference>
<reference evidence="2 3" key="1">
    <citation type="journal article" date="2022" name="Genome Biol. Evol.">
        <title>Host diet, physiology and behaviors set the stage for Lachnospiraceae cladogenesis.</title>
        <authorList>
            <person name="Vera-Ponce De Leon A."/>
            <person name="Schneider M."/>
            <person name="Jahnes B.C."/>
            <person name="Sadowski V."/>
            <person name="Camuy-Velez L.A."/>
            <person name="Duan J."/>
            <person name="Sabree Z.L."/>
        </authorList>
    </citation>
    <scope>NUCLEOTIDE SEQUENCE [LARGE SCALE GENOMIC DNA]</scope>
    <source>
        <strain evidence="2 3">PAL227</strain>
    </source>
</reference>
<evidence type="ECO:0000259" key="1">
    <source>
        <dbReference type="PROSITE" id="PS50878"/>
    </source>
</evidence>
<keyword evidence="2" id="KW-0548">Nucleotidyltransferase</keyword>
<dbReference type="PANTHER" id="PTHR34047:SF8">
    <property type="entry name" value="PROTEIN YKFC"/>
    <property type="match status" value="1"/>
</dbReference>
<dbReference type="Gene3D" id="3.30.70.270">
    <property type="match status" value="1"/>
</dbReference>
<feature type="domain" description="Reverse transcriptase" evidence="1">
    <location>
        <begin position="86"/>
        <end position="315"/>
    </location>
</feature>
<dbReference type="EMBL" id="JAMZFV010000065">
    <property type="protein sequence ID" value="MCP1111604.1"/>
    <property type="molecule type" value="Genomic_DNA"/>
</dbReference>
<dbReference type="InterPro" id="IPR013597">
    <property type="entry name" value="Mat_intron_G2"/>
</dbReference>
<dbReference type="Pfam" id="PF00078">
    <property type="entry name" value="RVT_1"/>
    <property type="match status" value="1"/>
</dbReference>
<dbReference type="CDD" id="cd01651">
    <property type="entry name" value="RT_G2_intron"/>
    <property type="match status" value="1"/>
</dbReference>
<gene>
    <name evidence="2" type="primary">ltrA</name>
    <name evidence="2" type="ORF">NK118_15265</name>
</gene>
<dbReference type="PANTHER" id="PTHR34047">
    <property type="entry name" value="NUCLEAR INTRON MATURASE 1, MITOCHONDRIAL-RELATED"/>
    <property type="match status" value="1"/>
</dbReference>
<sequence>MGAENKESCSQRDSTECKGYVRARRSFRQIWKERDSAQPELLEKILYKDNLNRAFKRVKANKGAPGIDGITVEEIGKYLQENQKEIVERIYRGKYTPDPVRRVEIPKADGGIRKLGIPTVKDRIFQQAITQQLMPIYEPLFSDNNYGYRPGRSAKEAILKIKEYAEQGYVYAVSLDLSKYFDTLNHEMLLNILRRNIKDERVIQWIKRYLKSGVMENGVVVKTEEGSPQGGNLSPLLANIYLNEFDQEYQNRGVFFVRYADDIVLLAKSRRAATRLLESCTKYLEGKLKLKVNQKKSRVVSVFAIRNFKFLGFTLGKNGKGVYVRVHGESWKKMKSKLKELSSRRSVQSIRPALERIKVYMRGWLNYYGIADMKNKIDALNSWLYHRIRMCIWKQWKLPRTKKRNLIKLGIPEYFAHMAANSRKKHWYVSGMGAVNRALTKERLINSGFYDLATAYQSVHVNY</sequence>
<evidence type="ECO:0000313" key="2">
    <source>
        <dbReference type="EMBL" id="MCP1111604.1"/>
    </source>
</evidence>
<dbReference type="InterPro" id="IPR000477">
    <property type="entry name" value="RT_dom"/>
</dbReference>
<dbReference type="NCBIfam" id="TIGR04416">
    <property type="entry name" value="group_II_RT_mat"/>
    <property type="match status" value="1"/>
</dbReference>
<dbReference type="EC" id="2.7.7.49" evidence="2"/>
<protein>
    <submittedName>
        <fullName evidence="2">Group II intron reverse transcriptase/maturase</fullName>
        <ecNumber evidence="2">2.7.7.49</ecNumber>
    </submittedName>
</protein>
<dbReference type="RefSeq" id="WP_163358317.1">
    <property type="nucleotide sequence ID" value="NZ_JAMXOC010000065.1"/>
</dbReference>
<dbReference type="InterPro" id="IPR030931">
    <property type="entry name" value="Group_II_RT_mat"/>
</dbReference>
<accession>A0ABT1EMA7</accession>
<name>A0ABT1EMA7_9FIRM</name>
<dbReference type="Pfam" id="PF08388">
    <property type="entry name" value="GIIM"/>
    <property type="match status" value="1"/>
</dbReference>
<evidence type="ECO:0000313" key="3">
    <source>
        <dbReference type="Proteomes" id="UP001523565"/>
    </source>
</evidence>
<proteinExistence type="predicted"/>
<dbReference type="InterPro" id="IPR043128">
    <property type="entry name" value="Rev_trsase/Diguanyl_cyclase"/>
</dbReference>
<dbReference type="InterPro" id="IPR051083">
    <property type="entry name" value="GrpII_Intron_Splice-Mob/Def"/>
</dbReference>
<comment type="caution">
    <text evidence="2">The sequence shown here is derived from an EMBL/GenBank/DDBJ whole genome shotgun (WGS) entry which is preliminary data.</text>
</comment>